<dbReference type="Pfam" id="PF00932">
    <property type="entry name" value="LTD"/>
    <property type="match status" value="2"/>
</dbReference>
<accession>A0A918WFG8</accession>
<feature type="region of interest" description="Disordered" evidence="1">
    <location>
        <begin position="14"/>
        <end position="33"/>
    </location>
</feature>
<gene>
    <name evidence="4" type="ORF">GCM10007100_01730</name>
</gene>
<evidence type="ECO:0000259" key="2">
    <source>
        <dbReference type="Pfam" id="PF00932"/>
    </source>
</evidence>
<evidence type="ECO:0008006" key="6">
    <source>
        <dbReference type="Google" id="ProtNLM"/>
    </source>
</evidence>
<comment type="caution">
    <text evidence="4">The sequence shown here is derived from an EMBL/GenBank/DDBJ whole genome shotgun (WGS) entry which is preliminary data.</text>
</comment>
<dbReference type="InterPro" id="IPR001322">
    <property type="entry name" value="Lamin_tail_dom"/>
</dbReference>
<dbReference type="InterPro" id="IPR014867">
    <property type="entry name" value="Spore_coat_CotH_CotH2/3/7"/>
</dbReference>
<evidence type="ECO:0000313" key="5">
    <source>
        <dbReference type="Proteomes" id="UP000644507"/>
    </source>
</evidence>
<keyword evidence="5" id="KW-1185">Reference proteome</keyword>
<feature type="region of interest" description="Disordered" evidence="1">
    <location>
        <begin position="1297"/>
        <end position="1341"/>
    </location>
</feature>
<feature type="domain" description="LTD" evidence="2">
    <location>
        <begin position="1162"/>
        <end position="1293"/>
    </location>
</feature>
<protein>
    <recommendedName>
        <fullName evidence="6">CotH protein</fullName>
    </recommendedName>
</protein>
<organism evidence="4 5">
    <name type="scientific">Roseibacillus persicicus</name>
    <dbReference type="NCBI Taxonomy" id="454148"/>
    <lineage>
        <taxon>Bacteria</taxon>
        <taxon>Pseudomonadati</taxon>
        <taxon>Verrucomicrobiota</taxon>
        <taxon>Verrucomicrobiia</taxon>
        <taxon>Verrucomicrobiales</taxon>
        <taxon>Verrucomicrobiaceae</taxon>
        <taxon>Roseibacillus</taxon>
    </lineage>
</organism>
<evidence type="ECO:0000313" key="4">
    <source>
        <dbReference type="EMBL" id="GHC40821.1"/>
    </source>
</evidence>
<evidence type="ECO:0000256" key="1">
    <source>
        <dbReference type="SAM" id="MobiDB-lite"/>
    </source>
</evidence>
<dbReference type="InterPro" id="IPR008979">
    <property type="entry name" value="Galactose-bd-like_sf"/>
</dbReference>
<dbReference type="SUPFAM" id="SSF74853">
    <property type="entry name" value="Lamin A/C globular tail domain"/>
    <property type="match status" value="1"/>
</dbReference>
<dbReference type="Pfam" id="PF13290">
    <property type="entry name" value="CHB_HEX_C_1"/>
    <property type="match status" value="1"/>
</dbReference>
<feature type="compositionally biased region" description="Polar residues" evidence="1">
    <location>
        <begin position="21"/>
        <end position="30"/>
    </location>
</feature>
<dbReference type="InterPro" id="IPR036415">
    <property type="entry name" value="Lamin_tail_dom_sf"/>
</dbReference>
<feature type="domain" description="GH29D-like beta-sandwich" evidence="3">
    <location>
        <begin position="377"/>
        <end position="440"/>
    </location>
</feature>
<dbReference type="Proteomes" id="UP000644507">
    <property type="component" value="Unassembled WGS sequence"/>
</dbReference>
<sequence length="1480" mass="161196">MVQLADFTFYSEDGPLEETPLVTNPGGNNPDNERPANLTDFDSGTKWLDFNRQALIFHFPAPVTIDHFGFTTANDAASRDPVRWLLEGSLNGETWTLLDDRSGSSEIYSTDRYASHEWNLNQVSDIPSSTLTLSTATISSPNALNIATGTTATIHWTTGDATTVVLSSQNETLANSLNGSLSVSPTTTTSYTLSASSEAGTTIRTVTLYVNETELNPMINEFLSAPSSDKGLLDEDGEPSDWIEIYNPNPFALSLNGFSLTDDPSLSSIWPFPTEAIIQPEEHLLVFASSKNRSISGEEWHTSFKLAKEGEYLALIESGNLVLQDFAPYPPMFEDASYGARLPSEGLGFDHFTTPTPRAQNDSPPGAPGALVEFLVPPGTFASSTQVSLQTSSPLAEIRYTTDGRIPTQLSSLYTGPFTLTESTLVKARTFETGRAPGKVNAESFLKLSSNLTEFTSDLPVVILENFNAGAVPSSASLQATQFSLFEPDETTGRTNLTSVPIESHLCGIKRRGSSTLNNPKGNYRVEIWKDGSEDEKDVRLLGLSSHDEWILYAPYNYDRTLIRNALLFGLSNEIGAWAPGTRFCEVYLNTDGGELLESDYQGVYVLMERISRNRERVDIEKLNPSDNDGDEVTGGYILSIDRRDPEDLGFRSSRGHPFDPPNANPQPYFNHVYPKEQNLTPSQASYIRGYLDDLENVLYGPDFQDPTTGYRAWLDAAASIDHHIMVAFSKDPDGLRLSTYLTKPRGEKIAFGPIWDFDRSMGPDDDNRAADPVGWQGAFETTEFFEYDYWGRLFQDPDFMQDWIDRWQELRRDEFSALSLTSRINSLANSLSESQIRNAQRWPTAAPNGGHLSPFSGYTGEVDHLKNWVQQRADWIDSLFTSPPSVPAGGQVTAGSLVHLGSTVGTTYFTLDGTDPRLPGGQVRPGAFAISSSGEVQTSFFTQNNAQVQVLRPTSPSPGPSSWTQVDFDSSSWMSGQFGVGYESSGAGTYTPHLSTIVHSGNGAPTSIYLRVPFVAEERSYTSLTLRMKYDDGFVAYLNGTPVLSRNASVSPSWNAAATTSHDDSLAINFIDFDLSAYANLLLDGENILAIHALNDGTPNSNNTGSTSSDMLISAELLGTYAQSTSEEIIIDDTTTIVARNLIDGNWSGDVTSTFVVGMPASSTNLVVSEIMYHPANPTHEEELAGFTDDSEFEFLELRNVSTDTIDLSGLVISECFDFDFAGSEIVLLAPGDCILVVRNRAAFELRYGTGFPIAGTWGDSSQASGGSKLSNGGERIVLTATNSTLVQDFSYHDQSPWPVAPDGEGSSLELTSPFTLPDHSQANNWRASAPGGTPGSGESVFQVWTATHFSPEQLNDASTSGPTADPDGDGLANCIELALGGNPLVPSPELLPSHAIEEIAVADETQPYLTITFTRDPSVPGVLIQPEFGSDLRLWPDAGVLVSTTVHSAKSETVTYRTPHPVSNEQQQFARVRVSHFF</sequence>
<reference evidence="4" key="1">
    <citation type="journal article" date="2014" name="Int. J. Syst. Evol. Microbiol.">
        <title>Complete genome sequence of Corynebacterium casei LMG S-19264T (=DSM 44701T), isolated from a smear-ripened cheese.</title>
        <authorList>
            <consortium name="US DOE Joint Genome Institute (JGI-PGF)"/>
            <person name="Walter F."/>
            <person name="Albersmeier A."/>
            <person name="Kalinowski J."/>
            <person name="Ruckert C."/>
        </authorList>
    </citation>
    <scope>NUCLEOTIDE SEQUENCE</scope>
    <source>
        <strain evidence="4">KCTC 12988</strain>
    </source>
</reference>
<dbReference type="Pfam" id="PF08757">
    <property type="entry name" value="CotH"/>
    <property type="match status" value="1"/>
</dbReference>
<feature type="domain" description="LTD" evidence="2">
    <location>
        <begin position="216"/>
        <end position="322"/>
    </location>
</feature>
<evidence type="ECO:0000259" key="3">
    <source>
        <dbReference type="Pfam" id="PF13290"/>
    </source>
</evidence>
<proteinExistence type="predicted"/>
<feature type="compositionally biased region" description="Polar residues" evidence="1">
    <location>
        <begin position="1310"/>
        <end position="1328"/>
    </location>
</feature>
<name>A0A918WFG8_9BACT</name>
<dbReference type="EMBL" id="BMXI01000001">
    <property type="protein sequence ID" value="GHC40821.1"/>
    <property type="molecule type" value="Genomic_DNA"/>
</dbReference>
<dbReference type="InterPro" id="IPR059177">
    <property type="entry name" value="GH29D-like_dom"/>
</dbReference>
<dbReference type="Gene3D" id="2.60.120.260">
    <property type="entry name" value="Galactose-binding domain-like"/>
    <property type="match status" value="2"/>
</dbReference>
<reference evidence="4" key="2">
    <citation type="submission" date="2020-09" db="EMBL/GenBank/DDBJ databases">
        <authorList>
            <person name="Sun Q."/>
            <person name="Kim S."/>
        </authorList>
    </citation>
    <scope>NUCLEOTIDE SEQUENCE</scope>
    <source>
        <strain evidence="4">KCTC 12988</strain>
    </source>
</reference>
<dbReference type="SUPFAM" id="SSF49785">
    <property type="entry name" value="Galactose-binding domain-like"/>
    <property type="match status" value="1"/>
</dbReference>